<comment type="caution">
    <text evidence="1">The sequence shown here is derived from an EMBL/GenBank/DDBJ whole genome shotgun (WGS) entry which is preliminary data.</text>
</comment>
<keyword evidence="2" id="KW-1185">Reference proteome</keyword>
<dbReference type="Pfam" id="PF10982">
    <property type="entry name" value="DUF2789"/>
    <property type="match status" value="1"/>
</dbReference>
<dbReference type="InterPro" id="IPR038086">
    <property type="entry name" value="DUF2789_sf"/>
</dbReference>
<dbReference type="RefSeq" id="WP_123713207.1">
    <property type="nucleotide sequence ID" value="NZ_RKHR01000005.1"/>
</dbReference>
<gene>
    <name evidence="1" type="ORF">EDC56_2871</name>
</gene>
<evidence type="ECO:0000313" key="2">
    <source>
        <dbReference type="Proteomes" id="UP000275394"/>
    </source>
</evidence>
<proteinExistence type="predicted"/>
<sequence length="76" mass="8568">METPIHTISSLFDQLGLDSSTEAIATFIDGHVVPEGVRLSQASFWSESQAMFLQQAKDEDADWVEIVDQLDIMLRR</sequence>
<accession>A0A3N2DK95</accession>
<evidence type="ECO:0000313" key="1">
    <source>
        <dbReference type="EMBL" id="ROS00233.1"/>
    </source>
</evidence>
<organism evidence="1 2">
    <name type="scientific">Sinobacterium caligoides</name>
    <dbReference type="NCBI Taxonomy" id="933926"/>
    <lineage>
        <taxon>Bacteria</taxon>
        <taxon>Pseudomonadati</taxon>
        <taxon>Pseudomonadota</taxon>
        <taxon>Gammaproteobacteria</taxon>
        <taxon>Cellvibrionales</taxon>
        <taxon>Spongiibacteraceae</taxon>
        <taxon>Sinobacterium</taxon>
    </lineage>
</organism>
<dbReference type="OrthoDB" id="5828847at2"/>
<reference evidence="1 2" key="1">
    <citation type="submission" date="2018-11" db="EMBL/GenBank/DDBJ databases">
        <title>Genomic Encyclopedia of Type Strains, Phase IV (KMG-IV): sequencing the most valuable type-strain genomes for metagenomic binning, comparative biology and taxonomic classification.</title>
        <authorList>
            <person name="Goeker M."/>
        </authorList>
    </citation>
    <scope>NUCLEOTIDE SEQUENCE [LARGE SCALE GENOMIC DNA]</scope>
    <source>
        <strain evidence="1 2">DSM 100316</strain>
    </source>
</reference>
<protein>
    <submittedName>
        <fullName evidence="1">Uncharacterized protein DUF2789</fullName>
    </submittedName>
</protein>
<dbReference type="Proteomes" id="UP000275394">
    <property type="component" value="Unassembled WGS sequence"/>
</dbReference>
<name>A0A3N2DK95_9GAMM</name>
<dbReference type="Gene3D" id="1.10.10.1130">
    <property type="entry name" value="Uncharacterised protein PF10982, DUF2789"/>
    <property type="match status" value="1"/>
</dbReference>
<dbReference type="EMBL" id="RKHR01000005">
    <property type="protein sequence ID" value="ROS00233.1"/>
    <property type="molecule type" value="Genomic_DNA"/>
</dbReference>
<dbReference type="AlphaFoldDB" id="A0A3N2DK95"/>
<dbReference type="InterPro" id="IPR021250">
    <property type="entry name" value="DUF2789"/>
</dbReference>